<gene>
    <name evidence="3" type="ORF">MPUL_03000</name>
</gene>
<dbReference type="Proteomes" id="UP000467252">
    <property type="component" value="Chromosome"/>
</dbReference>
<dbReference type="InterPro" id="IPR011009">
    <property type="entry name" value="Kinase-like_dom_sf"/>
</dbReference>
<dbReference type="Pfam" id="PF01636">
    <property type="entry name" value="APH"/>
    <property type="match status" value="1"/>
</dbReference>
<dbReference type="EMBL" id="AP022599">
    <property type="protein sequence ID" value="BBY79142.1"/>
    <property type="molecule type" value="Genomic_DNA"/>
</dbReference>
<dbReference type="InterPro" id="IPR041726">
    <property type="entry name" value="ACAD10_11_N"/>
</dbReference>
<evidence type="ECO:0000256" key="1">
    <source>
        <dbReference type="SAM" id="MobiDB-lite"/>
    </source>
</evidence>
<feature type="region of interest" description="Disordered" evidence="1">
    <location>
        <begin position="338"/>
        <end position="357"/>
    </location>
</feature>
<evidence type="ECO:0000313" key="3">
    <source>
        <dbReference type="EMBL" id="BBY79142.1"/>
    </source>
</evidence>
<organism evidence="3 4">
    <name type="scientific">Mycolicibacterium pulveris</name>
    <name type="common">Mycobacterium pulveris</name>
    <dbReference type="NCBI Taxonomy" id="36813"/>
    <lineage>
        <taxon>Bacteria</taxon>
        <taxon>Bacillati</taxon>
        <taxon>Actinomycetota</taxon>
        <taxon>Actinomycetes</taxon>
        <taxon>Mycobacteriales</taxon>
        <taxon>Mycobacteriaceae</taxon>
        <taxon>Mycolicibacterium</taxon>
    </lineage>
</organism>
<keyword evidence="4" id="KW-1185">Reference proteome</keyword>
<dbReference type="InterPro" id="IPR052898">
    <property type="entry name" value="ACAD10-like"/>
</dbReference>
<sequence>MSGDVAGRLTAWLHQRLPDADDVRIDGLDRVEFGHSAEMMVFTVALSRDGADQQRDVVLRMRPRPPALLEPYDLKRQFDILRALDGTAIRAPRALWLENTGDVLGRPFLIMERVGGQVYEMQAPQAPDEHIRQMCRSMADQLAAIHTVDVRVAGLEFLGDGRDHLDRELTHWASEMRRVQRGPLPALERLVRELVRTKPAQSQTITLVHGDAKPGNFAFVEADVSAVFDWEMTTVGDPLTDIGWLELMWMQPVGITSHPAAPGFDEFLSQYEAAGGIPAQNRPWYRALNAYKMAVICLIGSMLFDAGHSDDPRFLLNASGIPLLTKLGLSDLGIEESLDDGPVMPRDDRVNQVRSPG</sequence>
<evidence type="ECO:0000259" key="2">
    <source>
        <dbReference type="Pfam" id="PF01636"/>
    </source>
</evidence>
<dbReference type="Gene3D" id="3.30.200.20">
    <property type="entry name" value="Phosphorylase Kinase, domain 1"/>
    <property type="match status" value="1"/>
</dbReference>
<dbReference type="SUPFAM" id="SSF56112">
    <property type="entry name" value="Protein kinase-like (PK-like)"/>
    <property type="match status" value="1"/>
</dbReference>
<dbReference type="PANTHER" id="PTHR47829:SF1">
    <property type="entry name" value="HAD FAMILY PHOSPHATASE"/>
    <property type="match status" value="1"/>
</dbReference>
<dbReference type="AlphaFoldDB" id="A0A7I7UCU6"/>
<dbReference type="Gene3D" id="3.90.1200.10">
    <property type="match status" value="1"/>
</dbReference>
<dbReference type="CDD" id="cd05154">
    <property type="entry name" value="ACAD10_11_N-like"/>
    <property type="match status" value="1"/>
</dbReference>
<dbReference type="PANTHER" id="PTHR47829">
    <property type="entry name" value="HYDROLASE, PUTATIVE (AFU_ORTHOLOGUE AFUA_1G12880)-RELATED"/>
    <property type="match status" value="1"/>
</dbReference>
<name>A0A7I7UCU6_MYCPV</name>
<evidence type="ECO:0000313" key="4">
    <source>
        <dbReference type="Proteomes" id="UP000467252"/>
    </source>
</evidence>
<dbReference type="RefSeq" id="WP_163896714.1">
    <property type="nucleotide sequence ID" value="NZ_AP022599.1"/>
</dbReference>
<protein>
    <recommendedName>
        <fullName evidence="2">Aminoglycoside phosphotransferase domain-containing protein</fullName>
    </recommendedName>
</protein>
<dbReference type="InterPro" id="IPR002575">
    <property type="entry name" value="Aminoglycoside_PTrfase"/>
</dbReference>
<reference evidence="3 4" key="1">
    <citation type="journal article" date="2019" name="Emerg. Microbes Infect.">
        <title>Comprehensive subspecies identification of 175 nontuberculous mycobacteria species based on 7547 genomic profiles.</title>
        <authorList>
            <person name="Matsumoto Y."/>
            <person name="Kinjo T."/>
            <person name="Motooka D."/>
            <person name="Nabeya D."/>
            <person name="Jung N."/>
            <person name="Uechi K."/>
            <person name="Horii T."/>
            <person name="Iida T."/>
            <person name="Fujita J."/>
            <person name="Nakamura S."/>
        </authorList>
    </citation>
    <scope>NUCLEOTIDE SEQUENCE [LARGE SCALE GENOMIC DNA]</scope>
    <source>
        <strain evidence="3 4">JCM 6370</strain>
    </source>
</reference>
<feature type="domain" description="Aminoglycoside phosphotransferase" evidence="2">
    <location>
        <begin position="52"/>
        <end position="287"/>
    </location>
</feature>
<accession>A0A7I7UCU6</accession>
<proteinExistence type="predicted"/>